<evidence type="ECO:0000256" key="3">
    <source>
        <dbReference type="ARBA" id="ARBA00022490"/>
    </source>
</evidence>
<dbReference type="InterPro" id="IPR002312">
    <property type="entry name" value="Asp/Asn-tRNA-synth_IIb"/>
</dbReference>
<feature type="binding site" evidence="9">
    <location>
        <position position="363"/>
    </location>
    <ligand>
        <name>L-aspartate</name>
        <dbReference type="ChEBI" id="CHEBI:29991"/>
    </ligand>
</feature>
<feature type="binding site" evidence="9">
    <location>
        <position position="212"/>
    </location>
    <ligand>
        <name>L-aspartate</name>
        <dbReference type="ChEBI" id="CHEBI:29991"/>
    </ligand>
</feature>
<keyword evidence="4 9" id="KW-0436">Ligase</keyword>
<dbReference type="FunFam" id="3.30.930.10:FF:000038">
    <property type="entry name" value="Aspartate--tRNA ligase"/>
    <property type="match status" value="1"/>
</dbReference>
<protein>
    <recommendedName>
        <fullName evidence="9">Aspartate--tRNA(Asp/Asn) ligase</fullName>
        <ecNumber evidence="9">6.1.1.23</ecNumber>
    </recommendedName>
    <alternativeName>
        <fullName evidence="9">Aspartyl-tRNA synthetase</fullName>
        <shortName evidence="9">AspRS</shortName>
    </alternativeName>
    <alternativeName>
        <fullName evidence="9">Non-discriminating aspartyl-tRNA synthetase</fullName>
        <shortName evidence="9">ND-AspRS</shortName>
    </alternativeName>
</protein>
<dbReference type="GO" id="GO:0005524">
    <property type="term" value="F:ATP binding"/>
    <property type="evidence" value="ECO:0007669"/>
    <property type="project" value="UniProtKB-UniRule"/>
</dbReference>
<dbReference type="Pfam" id="PF01336">
    <property type="entry name" value="tRNA_anti-codon"/>
    <property type="match status" value="1"/>
</dbReference>
<feature type="binding site" evidence="9">
    <location>
        <position position="168"/>
    </location>
    <ligand>
        <name>L-aspartate</name>
        <dbReference type="ChEBI" id="CHEBI:29991"/>
    </ligand>
</feature>
<dbReference type="InterPro" id="IPR004364">
    <property type="entry name" value="Aa-tRNA-synt_II"/>
</dbReference>
<sequence>MKRTYIKDIASKVSKEVLLQGWVQTIRDQGGIKFIVLRDITGIVQLVISKSSLEAFNSVAGLTLESVIETIGIVKEEKQAPSGIEVSVNEIKTLSKAYPELPIPVVEKSTGETDQAKRLDWRWIDLRKPENSLIFKVWTTMEQAFRDYCVSNGYIEIHSPKTVVTSTESGSELFEIKYFDKKAYLAQSPQLYKQMGMAAGFEKVFEVGPVFRANPSFTSRHDTEFTMYDVEISFVKSHLELMEEEEKMLVAVFSAIKEKYGREIEETFDQEIVVPKTPFPKLTLREAKSILKDLGVPNERGEDMSPEEERAIAEYIEKKEGHEFVFIHEWPTSVRAFYSMRDESDPTITKSFDLLYKGLEITSGAQREHRYEQLQKQIEENGFELEPFENYLNFFKYGCPPHGGFAPGPTRILMKMLGMSNVRDVTYLYRGVNRLTP</sequence>
<dbReference type="InterPro" id="IPR004365">
    <property type="entry name" value="NA-bd_OB_tRNA"/>
</dbReference>
<evidence type="ECO:0000256" key="6">
    <source>
        <dbReference type="ARBA" id="ARBA00022840"/>
    </source>
</evidence>
<keyword evidence="5 9" id="KW-0547">Nucleotide-binding</keyword>
<reference evidence="11 12" key="1">
    <citation type="journal article" date="2016" name="Nat. Commun.">
        <title>Thousands of microbial genomes shed light on interconnected biogeochemical processes in an aquifer system.</title>
        <authorList>
            <person name="Anantharaman K."/>
            <person name="Brown C.T."/>
            <person name="Hug L.A."/>
            <person name="Sharon I."/>
            <person name="Castelle C.J."/>
            <person name="Probst A.J."/>
            <person name="Thomas B.C."/>
            <person name="Singh A."/>
            <person name="Wilkins M.J."/>
            <person name="Karaoz U."/>
            <person name="Brodie E.L."/>
            <person name="Williams K.H."/>
            <person name="Hubbard S.S."/>
            <person name="Banfield J.F."/>
        </authorList>
    </citation>
    <scope>NUCLEOTIDE SEQUENCE [LARGE SCALE GENOMIC DNA]</scope>
</reference>
<evidence type="ECO:0000259" key="10">
    <source>
        <dbReference type="PROSITE" id="PS50862"/>
    </source>
</evidence>
<dbReference type="NCBIfam" id="NF003483">
    <property type="entry name" value="PRK05159.1"/>
    <property type="match status" value="1"/>
</dbReference>
<feature type="binding site" evidence="9">
    <location>
        <position position="367"/>
    </location>
    <ligand>
        <name>L-aspartate</name>
        <dbReference type="ChEBI" id="CHEBI:29991"/>
    </ligand>
</feature>
<gene>
    <name evidence="9" type="primary">aspS</name>
    <name evidence="11" type="ORF">A2W32_04345</name>
</gene>
<dbReference type="GO" id="GO:0003723">
    <property type="term" value="F:RNA binding"/>
    <property type="evidence" value="ECO:0007669"/>
    <property type="project" value="TreeGrafter"/>
</dbReference>
<dbReference type="GO" id="GO:0006422">
    <property type="term" value="P:aspartyl-tRNA aminoacylation"/>
    <property type="evidence" value="ECO:0007669"/>
    <property type="project" value="UniProtKB-UniRule"/>
</dbReference>
<comment type="catalytic activity">
    <reaction evidence="9">
        <text>tRNA(Asx) + L-aspartate + ATP = L-aspartyl-tRNA(Asx) + AMP + diphosphate</text>
        <dbReference type="Rhea" id="RHEA:18349"/>
        <dbReference type="Rhea" id="RHEA-COMP:9710"/>
        <dbReference type="Rhea" id="RHEA-COMP:9711"/>
        <dbReference type="ChEBI" id="CHEBI:29991"/>
        <dbReference type="ChEBI" id="CHEBI:30616"/>
        <dbReference type="ChEBI" id="CHEBI:33019"/>
        <dbReference type="ChEBI" id="CHEBI:78442"/>
        <dbReference type="ChEBI" id="CHEBI:78516"/>
        <dbReference type="ChEBI" id="CHEBI:456215"/>
        <dbReference type="EC" id="6.1.1.23"/>
    </reaction>
</comment>
<evidence type="ECO:0000256" key="5">
    <source>
        <dbReference type="ARBA" id="ARBA00022741"/>
    </source>
</evidence>
<dbReference type="GO" id="GO:0017101">
    <property type="term" value="C:aminoacyl-tRNA synthetase multienzyme complex"/>
    <property type="evidence" value="ECO:0007669"/>
    <property type="project" value="TreeGrafter"/>
</dbReference>
<dbReference type="HAMAP" id="MF_02075">
    <property type="entry name" value="Asp_tRNA_synth_type2"/>
    <property type="match status" value="1"/>
</dbReference>
<dbReference type="SUPFAM" id="SSF50249">
    <property type="entry name" value="Nucleic acid-binding proteins"/>
    <property type="match status" value="1"/>
</dbReference>
<evidence type="ECO:0000256" key="7">
    <source>
        <dbReference type="ARBA" id="ARBA00022917"/>
    </source>
</evidence>
<dbReference type="InterPro" id="IPR012340">
    <property type="entry name" value="NA-bd_OB-fold"/>
</dbReference>
<dbReference type="GO" id="GO:0004815">
    <property type="term" value="F:aspartate-tRNA ligase activity"/>
    <property type="evidence" value="ECO:0007669"/>
    <property type="project" value="UniProtKB-UniRule"/>
</dbReference>
<dbReference type="Proteomes" id="UP000177371">
    <property type="component" value="Unassembled WGS sequence"/>
</dbReference>
<dbReference type="NCBIfam" id="TIGR00458">
    <property type="entry name" value="aspS_nondisc"/>
    <property type="match status" value="1"/>
</dbReference>
<dbReference type="InterPro" id="IPR006195">
    <property type="entry name" value="aa-tRNA-synth_II"/>
</dbReference>
<comment type="subcellular location">
    <subcellularLocation>
        <location evidence="1 9">Cytoplasm</location>
    </subcellularLocation>
</comment>
<comment type="caution">
    <text evidence="11">The sequence shown here is derived from an EMBL/GenBank/DDBJ whole genome shotgun (WGS) entry which is preliminary data.</text>
</comment>
<dbReference type="InterPro" id="IPR004523">
    <property type="entry name" value="Asp-tRNA_synthase_2"/>
</dbReference>
<comment type="similarity">
    <text evidence="2 9">Belongs to the class-II aminoacyl-tRNA synthetase family. Type 2 subfamily.</text>
</comment>
<dbReference type="PANTHER" id="PTHR43450:SF1">
    <property type="entry name" value="ASPARTATE--TRNA LIGASE, CYTOPLASMIC"/>
    <property type="match status" value="1"/>
</dbReference>
<accession>A0A1F4UWT1</accession>
<organism evidence="11 12">
    <name type="scientific">candidate division WWE3 bacterium RBG_16_37_10</name>
    <dbReference type="NCBI Taxonomy" id="1802610"/>
    <lineage>
        <taxon>Bacteria</taxon>
        <taxon>Katanobacteria</taxon>
    </lineage>
</organism>
<dbReference type="GO" id="GO:0005829">
    <property type="term" value="C:cytosol"/>
    <property type="evidence" value="ECO:0007669"/>
    <property type="project" value="TreeGrafter"/>
</dbReference>
<dbReference type="EC" id="6.1.1.23" evidence="9"/>
<evidence type="ECO:0000256" key="2">
    <source>
        <dbReference type="ARBA" id="ARBA00005312"/>
    </source>
</evidence>
<dbReference type="Gene3D" id="2.40.50.140">
    <property type="entry name" value="Nucleic acid-binding proteins"/>
    <property type="match status" value="1"/>
</dbReference>
<comment type="caution">
    <text evidence="9">Lacks conserved residue(s) required for the propagation of feature annotation.</text>
</comment>
<keyword evidence="6 9" id="KW-0067">ATP-binding</keyword>
<keyword evidence="3 9" id="KW-0963">Cytoplasm</keyword>
<evidence type="ECO:0000256" key="4">
    <source>
        <dbReference type="ARBA" id="ARBA00022598"/>
    </source>
</evidence>
<dbReference type="EMBL" id="MEUT01000051">
    <property type="protein sequence ID" value="OGC49394.1"/>
    <property type="molecule type" value="Genomic_DNA"/>
</dbReference>
<dbReference type="PANTHER" id="PTHR43450">
    <property type="entry name" value="ASPARTYL-TRNA SYNTHETASE"/>
    <property type="match status" value="1"/>
</dbReference>
<dbReference type="PROSITE" id="PS50862">
    <property type="entry name" value="AA_TRNA_LIGASE_II"/>
    <property type="match status" value="1"/>
</dbReference>
<dbReference type="PRINTS" id="PR01042">
    <property type="entry name" value="TRNASYNTHASP"/>
</dbReference>
<evidence type="ECO:0000256" key="8">
    <source>
        <dbReference type="ARBA" id="ARBA00023146"/>
    </source>
</evidence>
<keyword evidence="7 9" id="KW-0648">Protein biosynthesis</keyword>
<evidence type="ECO:0000256" key="1">
    <source>
        <dbReference type="ARBA" id="ARBA00004496"/>
    </source>
</evidence>
<evidence type="ECO:0000256" key="9">
    <source>
        <dbReference type="HAMAP-Rule" id="MF_02075"/>
    </source>
</evidence>
<dbReference type="AlphaFoldDB" id="A0A1F4UWT1"/>
<evidence type="ECO:0000313" key="11">
    <source>
        <dbReference type="EMBL" id="OGC49394.1"/>
    </source>
</evidence>
<evidence type="ECO:0000313" key="12">
    <source>
        <dbReference type="Proteomes" id="UP000177371"/>
    </source>
</evidence>
<dbReference type="Gene3D" id="3.30.930.10">
    <property type="entry name" value="Bira Bifunctional Protein, Domain 2"/>
    <property type="match status" value="1"/>
</dbReference>
<keyword evidence="8 9" id="KW-0030">Aminoacyl-tRNA synthetase</keyword>
<comment type="subunit">
    <text evidence="9">Homodimer.</text>
</comment>
<dbReference type="InterPro" id="IPR045864">
    <property type="entry name" value="aa-tRNA-synth_II/BPL/LPL"/>
</dbReference>
<feature type="binding site" evidence="9">
    <location>
        <begin position="408"/>
        <end position="411"/>
    </location>
    <ligand>
        <name>ATP</name>
        <dbReference type="ChEBI" id="CHEBI:30616"/>
    </ligand>
</feature>
<feature type="domain" description="Aminoacyl-transfer RNA synthetases class-II family profile" evidence="10">
    <location>
        <begin position="135"/>
        <end position="437"/>
    </location>
</feature>
<dbReference type="GO" id="GO:0050560">
    <property type="term" value="F:aspartate-tRNA(Asn) ligase activity"/>
    <property type="evidence" value="ECO:0007669"/>
    <property type="project" value="UniProtKB-EC"/>
</dbReference>
<feature type="region of interest" description="Aspartate" evidence="9">
    <location>
        <begin position="190"/>
        <end position="193"/>
    </location>
</feature>
<feature type="site" description="Important for tRNA non-discrimination" evidence="9">
    <location>
        <position position="81"/>
    </location>
</feature>
<comment type="function">
    <text evidence="9">Aspartyl-tRNA synthetase with relaxed tRNA specificity since it is able to aspartylate not only its cognate tRNA(Asp) but also tRNA(Asn). Reaction proceeds in two steps: L-aspartate is first activated by ATP to form Asp-AMP and then transferred to the acceptor end of tRNA(Asp/Asn).</text>
</comment>
<proteinExistence type="inferred from homology"/>
<dbReference type="SUPFAM" id="SSF55681">
    <property type="entry name" value="Class II aaRS and biotin synthetases"/>
    <property type="match status" value="1"/>
</dbReference>
<feature type="binding site" evidence="9">
    <location>
        <position position="360"/>
    </location>
    <ligand>
        <name>ATP</name>
        <dbReference type="ChEBI" id="CHEBI:30616"/>
    </ligand>
</feature>
<name>A0A1F4UWT1_UNCKA</name>
<dbReference type="STRING" id="1802610.A2W32_04345"/>
<dbReference type="Pfam" id="PF00152">
    <property type="entry name" value="tRNA-synt_2"/>
    <property type="match status" value="1"/>
</dbReference>